<dbReference type="GO" id="GO:0016987">
    <property type="term" value="F:sigma factor activity"/>
    <property type="evidence" value="ECO:0007669"/>
    <property type="project" value="UniProtKB-KW"/>
</dbReference>
<dbReference type="SUPFAM" id="SSF88659">
    <property type="entry name" value="Sigma3 and sigma4 domains of RNA polymerase sigma factors"/>
    <property type="match status" value="1"/>
</dbReference>
<dbReference type="InterPro" id="IPR039425">
    <property type="entry name" value="RNA_pol_sigma-70-like"/>
</dbReference>
<accession>A0A1F7V9J9</accession>
<dbReference type="PANTHER" id="PTHR43133">
    <property type="entry name" value="RNA POLYMERASE ECF-TYPE SIGMA FACTO"/>
    <property type="match status" value="1"/>
</dbReference>
<evidence type="ECO:0000256" key="2">
    <source>
        <dbReference type="ARBA" id="ARBA00023015"/>
    </source>
</evidence>
<dbReference type="PANTHER" id="PTHR43133:SF8">
    <property type="entry name" value="RNA POLYMERASE SIGMA FACTOR HI_1459-RELATED"/>
    <property type="match status" value="1"/>
</dbReference>
<name>A0A1F7V9J9_9BACT</name>
<keyword evidence="3" id="KW-0731">Sigma factor</keyword>
<dbReference type="SUPFAM" id="SSF88946">
    <property type="entry name" value="Sigma2 domain of RNA polymerase sigma factors"/>
    <property type="match status" value="1"/>
</dbReference>
<evidence type="ECO:0000256" key="3">
    <source>
        <dbReference type="ARBA" id="ARBA00023082"/>
    </source>
</evidence>
<keyword evidence="4" id="KW-0238">DNA-binding</keyword>
<gene>
    <name evidence="8" type="ORF">A3I41_04100</name>
</gene>
<dbReference type="GO" id="GO:0006352">
    <property type="term" value="P:DNA-templated transcription initiation"/>
    <property type="evidence" value="ECO:0007669"/>
    <property type="project" value="InterPro"/>
</dbReference>
<dbReference type="InterPro" id="IPR007627">
    <property type="entry name" value="RNA_pol_sigma70_r2"/>
</dbReference>
<keyword evidence="5" id="KW-0804">Transcription</keyword>
<proteinExistence type="inferred from homology"/>
<dbReference type="InterPro" id="IPR013249">
    <property type="entry name" value="RNA_pol_sigma70_r4_t2"/>
</dbReference>
<reference evidence="8 9" key="1">
    <citation type="journal article" date="2016" name="Nat. Commun.">
        <title>Thousands of microbial genomes shed light on interconnected biogeochemical processes in an aquifer system.</title>
        <authorList>
            <person name="Anantharaman K."/>
            <person name="Brown C.T."/>
            <person name="Hug L.A."/>
            <person name="Sharon I."/>
            <person name="Castelle C.J."/>
            <person name="Probst A.J."/>
            <person name="Thomas B.C."/>
            <person name="Singh A."/>
            <person name="Wilkins M.J."/>
            <person name="Karaoz U."/>
            <person name="Brodie E.L."/>
            <person name="Williams K.H."/>
            <person name="Hubbard S.S."/>
            <person name="Banfield J.F."/>
        </authorList>
    </citation>
    <scope>NUCLEOTIDE SEQUENCE [LARGE SCALE GENOMIC DNA]</scope>
</reference>
<evidence type="ECO:0008006" key="10">
    <source>
        <dbReference type="Google" id="ProtNLM"/>
    </source>
</evidence>
<comment type="similarity">
    <text evidence="1">Belongs to the sigma-70 factor family. ECF subfamily.</text>
</comment>
<protein>
    <recommendedName>
        <fullName evidence="10">HTH luxR-type domain-containing protein</fullName>
    </recommendedName>
</protein>
<dbReference type="NCBIfam" id="TIGR02937">
    <property type="entry name" value="sigma70-ECF"/>
    <property type="match status" value="1"/>
</dbReference>
<dbReference type="Pfam" id="PF04542">
    <property type="entry name" value="Sigma70_r2"/>
    <property type="match status" value="1"/>
</dbReference>
<evidence type="ECO:0000259" key="6">
    <source>
        <dbReference type="Pfam" id="PF04542"/>
    </source>
</evidence>
<dbReference type="EMBL" id="MGEQ01000003">
    <property type="protein sequence ID" value="OGL87095.1"/>
    <property type="molecule type" value="Genomic_DNA"/>
</dbReference>
<dbReference type="CDD" id="cd06171">
    <property type="entry name" value="Sigma70_r4"/>
    <property type="match status" value="1"/>
</dbReference>
<evidence type="ECO:0000313" key="8">
    <source>
        <dbReference type="EMBL" id="OGL87095.1"/>
    </source>
</evidence>
<comment type="caution">
    <text evidence="8">The sequence shown here is derived from an EMBL/GenBank/DDBJ whole genome shotgun (WGS) entry which is preliminary data.</text>
</comment>
<dbReference type="GO" id="GO:0003677">
    <property type="term" value="F:DNA binding"/>
    <property type="evidence" value="ECO:0007669"/>
    <property type="project" value="UniProtKB-KW"/>
</dbReference>
<organism evidence="8 9">
    <name type="scientific">Candidatus Uhrbacteria bacterium RIFCSPLOWO2_02_FULL_48_18</name>
    <dbReference type="NCBI Taxonomy" id="1802408"/>
    <lineage>
        <taxon>Bacteria</taxon>
        <taxon>Candidatus Uhriibacteriota</taxon>
    </lineage>
</organism>
<feature type="domain" description="RNA polymerase sigma factor 70 region 4 type 2" evidence="7">
    <location>
        <begin position="128"/>
        <end position="180"/>
    </location>
</feature>
<dbReference type="Gene3D" id="1.10.1740.10">
    <property type="match status" value="1"/>
</dbReference>
<dbReference type="AlphaFoldDB" id="A0A1F7V9J9"/>
<evidence type="ECO:0000313" key="9">
    <source>
        <dbReference type="Proteomes" id="UP000176593"/>
    </source>
</evidence>
<dbReference type="Gene3D" id="1.10.10.10">
    <property type="entry name" value="Winged helix-like DNA-binding domain superfamily/Winged helix DNA-binding domain"/>
    <property type="match status" value="1"/>
</dbReference>
<evidence type="ECO:0000256" key="5">
    <source>
        <dbReference type="ARBA" id="ARBA00023163"/>
    </source>
</evidence>
<evidence type="ECO:0000256" key="1">
    <source>
        <dbReference type="ARBA" id="ARBA00010641"/>
    </source>
</evidence>
<evidence type="ECO:0000256" key="4">
    <source>
        <dbReference type="ARBA" id="ARBA00023125"/>
    </source>
</evidence>
<keyword evidence="2" id="KW-0805">Transcription regulation</keyword>
<sequence>MENESELLEQAKTDPLAFGTLYDFYYKPIFGFLYSRTSHVETAKDLTNETFFQALKNFHKFKPRKNASFKSWLFSIAVAQIGNFYRRRSKMFEVTTEEAPELVDKDEYRPDIAYQMGQDAQVLREQIQLLRETMKRLDQKQQTILSLRFFAHMSVPEIASVLSMKEGTVKSHIHRALKRLQTMMYKESEATKIKTYEPIFERQS</sequence>
<dbReference type="InterPro" id="IPR036388">
    <property type="entry name" value="WH-like_DNA-bd_sf"/>
</dbReference>
<dbReference type="InterPro" id="IPR013325">
    <property type="entry name" value="RNA_pol_sigma_r2"/>
</dbReference>
<dbReference type="Proteomes" id="UP000176593">
    <property type="component" value="Unassembled WGS sequence"/>
</dbReference>
<feature type="domain" description="RNA polymerase sigma-70 region 2" evidence="6">
    <location>
        <begin position="21"/>
        <end position="90"/>
    </location>
</feature>
<evidence type="ECO:0000259" key="7">
    <source>
        <dbReference type="Pfam" id="PF08281"/>
    </source>
</evidence>
<dbReference type="Pfam" id="PF08281">
    <property type="entry name" value="Sigma70_r4_2"/>
    <property type="match status" value="1"/>
</dbReference>
<dbReference type="InterPro" id="IPR013324">
    <property type="entry name" value="RNA_pol_sigma_r3/r4-like"/>
</dbReference>
<dbReference type="InterPro" id="IPR014284">
    <property type="entry name" value="RNA_pol_sigma-70_dom"/>
</dbReference>